<dbReference type="SUPFAM" id="SSF56176">
    <property type="entry name" value="FAD-binding/transporter-associated domain-like"/>
    <property type="match status" value="1"/>
</dbReference>
<feature type="domain" description="FAD-binding PCMH-type" evidence="1">
    <location>
        <begin position="6"/>
        <end position="173"/>
    </location>
</feature>
<dbReference type="PROSITE" id="PS51387">
    <property type="entry name" value="FAD_PCMH"/>
    <property type="match status" value="1"/>
</dbReference>
<dbReference type="RefSeq" id="WP_091849569.1">
    <property type="nucleotide sequence ID" value="NZ_FOHZ01000004.1"/>
</dbReference>
<accession>A0A1I0BRD8</accession>
<dbReference type="InterPro" id="IPR036318">
    <property type="entry name" value="FAD-bd_PCMH-like_sf"/>
</dbReference>
<dbReference type="InterPro" id="IPR016169">
    <property type="entry name" value="FAD-bd_PCMH_sub2"/>
</dbReference>
<gene>
    <name evidence="2" type="ORF">SAMN04487962_104124</name>
</gene>
<dbReference type="Proteomes" id="UP000198762">
    <property type="component" value="Unassembled WGS sequence"/>
</dbReference>
<dbReference type="Gene3D" id="3.30.465.10">
    <property type="match status" value="1"/>
</dbReference>
<protein>
    <submittedName>
        <fullName evidence="2">Carbon-monoxide dehydrogenase medium subunit</fullName>
    </submittedName>
</protein>
<keyword evidence="3" id="KW-1185">Reference proteome</keyword>
<reference evidence="3" key="1">
    <citation type="submission" date="2016-10" db="EMBL/GenBank/DDBJ databases">
        <authorList>
            <person name="Varghese N."/>
            <person name="Submissions S."/>
        </authorList>
    </citation>
    <scope>NUCLEOTIDE SEQUENCE [LARGE SCALE GENOMIC DNA]</scope>
    <source>
        <strain evidence="3">CGMCC 1.6489</strain>
    </source>
</reference>
<evidence type="ECO:0000259" key="1">
    <source>
        <dbReference type="PROSITE" id="PS51387"/>
    </source>
</evidence>
<dbReference type="GO" id="GO:0071949">
    <property type="term" value="F:FAD binding"/>
    <property type="evidence" value="ECO:0007669"/>
    <property type="project" value="InterPro"/>
</dbReference>
<dbReference type="GO" id="GO:0016491">
    <property type="term" value="F:oxidoreductase activity"/>
    <property type="evidence" value="ECO:0007669"/>
    <property type="project" value="InterPro"/>
</dbReference>
<organism evidence="2 3">
    <name type="scientific">Marinobacter segnicrescens</name>
    <dbReference type="NCBI Taxonomy" id="430453"/>
    <lineage>
        <taxon>Bacteria</taxon>
        <taxon>Pseudomonadati</taxon>
        <taxon>Pseudomonadota</taxon>
        <taxon>Gammaproteobacteria</taxon>
        <taxon>Pseudomonadales</taxon>
        <taxon>Marinobacteraceae</taxon>
        <taxon>Marinobacter</taxon>
    </lineage>
</organism>
<evidence type="ECO:0000313" key="2">
    <source>
        <dbReference type="EMBL" id="SET09208.1"/>
    </source>
</evidence>
<dbReference type="PANTHER" id="PTHR42659:SF9">
    <property type="entry name" value="XANTHINE DEHYDROGENASE FAD-BINDING SUBUNIT XDHB-RELATED"/>
    <property type="match status" value="1"/>
</dbReference>
<dbReference type="EMBL" id="FOHZ01000004">
    <property type="protein sequence ID" value="SET09208.1"/>
    <property type="molecule type" value="Genomic_DNA"/>
</dbReference>
<dbReference type="PANTHER" id="PTHR42659">
    <property type="entry name" value="XANTHINE DEHYDROGENASE SUBUNIT C-RELATED"/>
    <property type="match status" value="1"/>
</dbReference>
<proteinExistence type="predicted"/>
<dbReference type="Pfam" id="PF00941">
    <property type="entry name" value="FAD_binding_5"/>
    <property type="match status" value="1"/>
</dbReference>
<name>A0A1I0BRD8_9GAMM</name>
<sequence length="271" mass="29551">MQSEVNARGEVRVLRPGSAREAVTMARRWGGTYIAGASWLQPVWERDQCWPRCLVALDPRWPGFRGIERAERGLVIGALTTLDELSRHPLIHDYLPALPELLKLVAGPGVRRLGTVAGNLCAGGDLSALFLSLDARLDLVGCDGPESKSLAAGYIASQGVDLIQSITLPDSRLWRIAVDKLGHRERFSPTRATVACVHGGDRLRLAVCGEGGPRRLPITEAALNDGHSRSDVDRARLLASELESCGWQDPTLRLAIQRMVDYLLAEVGHDD</sequence>
<evidence type="ECO:0000313" key="3">
    <source>
        <dbReference type="Proteomes" id="UP000198762"/>
    </source>
</evidence>
<dbReference type="AlphaFoldDB" id="A0A1I0BRD8"/>
<dbReference type="InterPro" id="IPR002346">
    <property type="entry name" value="Mopterin_DH_FAD-bd"/>
</dbReference>
<dbReference type="InterPro" id="IPR051312">
    <property type="entry name" value="Diverse_Substr_Oxidored"/>
</dbReference>
<dbReference type="STRING" id="430453.SAMN04487962_104124"/>
<dbReference type="OrthoDB" id="9774454at2"/>
<dbReference type="InterPro" id="IPR016166">
    <property type="entry name" value="FAD-bd_PCMH"/>
</dbReference>